<organism evidence="3">
    <name type="scientific">Pithovirus LCPAC401</name>
    <dbReference type="NCBI Taxonomy" id="2506595"/>
    <lineage>
        <taxon>Viruses</taxon>
        <taxon>Pithoviruses</taxon>
    </lineage>
</organism>
<dbReference type="GO" id="GO:0042797">
    <property type="term" value="P:tRNA transcription by RNA polymerase III"/>
    <property type="evidence" value="ECO:0007669"/>
    <property type="project" value="TreeGrafter"/>
</dbReference>
<accession>A0A481ZA87</accession>
<dbReference type="GO" id="GO:0006366">
    <property type="term" value="P:transcription by RNA polymerase II"/>
    <property type="evidence" value="ECO:0007669"/>
    <property type="project" value="TreeGrafter"/>
</dbReference>
<sequence length="221" mass="25768">MNEIYKVKYHQLAMLKNQGYNTDVEDESIYFKHFEEKGMLEEFVEANHVLNRKYISKLNGEAKYCYYVTGKVAKDDVTAMKKEVGSTRIIILISKDGMTPVALTELIDLTSKNYRFVTFKFAELSFDIFKNYLVPLHKKLSRRQRMKLINDSGISLNQLPRIYDQDPAVKRIDARPGDVVKIFRRNNLSSSIVRKTVAYRLVVYQPPEDRAELAEKTKIKI</sequence>
<dbReference type="InterPro" id="IPR035913">
    <property type="entry name" value="RPB5-like_sf"/>
</dbReference>
<proteinExistence type="predicted"/>
<reference evidence="3" key="1">
    <citation type="journal article" date="2019" name="MBio">
        <title>Virus Genomes from Deep Sea Sediments Expand the Ocean Megavirome and Support Independent Origins of Viral Gigantism.</title>
        <authorList>
            <person name="Backstrom D."/>
            <person name="Yutin N."/>
            <person name="Jorgensen S.L."/>
            <person name="Dharamshi J."/>
            <person name="Homa F."/>
            <person name="Zaremba-Niedwiedzka K."/>
            <person name="Spang A."/>
            <person name="Wolf Y.I."/>
            <person name="Koonin E.V."/>
            <person name="Ettema T.J."/>
        </authorList>
    </citation>
    <scope>NUCLEOTIDE SEQUENCE</scope>
</reference>
<evidence type="ECO:0000256" key="1">
    <source>
        <dbReference type="ARBA" id="ARBA00023163"/>
    </source>
</evidence>
<dbReference type="GO" id="GO:0003677">
    <property type="term" value="F:DNA binding"/>
    <property type="evidence" value="ECO:0007669"/>
    <property type="project" value="InterPro"/>
</dbReference>
<dbReference type="PIRSF" id="PIRSF000747">
    <property type="entry name" value="RPB5"/>
    <property type="match status" value="1"/>
</dbReference>
<dbReference type="GO" id="GO:0003899">
    <property type="term" value="F:DNA-directed RNA polymerase activity"/>
    <property type="evidence" value="ECO:0007669"/>
    <property type="project" value="InterPro"/>
</dbReference>
<dbReference type="InterPro" id="IPR014381">
    <property type="entry name" value="Arch_Rpo5/euc_Rpb5"/>
</dbReference>
<dbReference type="GO" id="GO:0006362">
    <property type="term" value="P:transcription elongation by RNA polymerase I"/>
    <property type="evidence" value="ECO:0007669"/>
    <property type="project" value="TreeGrafter"/>
</dbReference>
<feature type="domain" description="RNA polymerase subunit H/Rpb5 C-terminal" evidence="2">
    <location>
        <begin position="126"/>
        <end position="202"/>
    </location>
</feature>
<evidence type="ECO:0000259" key="2">
    <source>
        <dbReference type="Pfam" id="PF01191"/>
    </source>
</evidence>
<protein>
    <submittedName>
        <fullName evidence="3">DNA-directed RNA polymerase subunit 5</fullName>
    </submittedName>
</protein>
<name>A0A481ZA87_9VIRU</name>
<dbReference type="EMBL" id="MK500580">
    <property type="protein sequence ID" value="QBK92697.1"/>
    <property type="molecule type" value="Genomic_DNA"/>
</dbReference>
<keyword evidence="3" id="KW-0240">DNA-directed RNA polymerase</keyword>
<evidence type="ECO:0000313" key="3">
    <source>
        <dbReference type="EMBL" id="QBK92697.1"/>
    </source>
</evidence>
<dbReference type="SUPFAM" id="SSF55287">
    <property type="entry name" value="RPB5-like RNA polymerase subunit"/>
    <property type="match status" value="1"/>
</dbReference>
<keyword evidence="1" id="KW-0804">Transcription</keyword>
<gene>
    <name evidence="3" type="ORF">LCPAC401_03350</name>
</gene>
<dbReference type="PANTHER" id="PTHR10535:SF0">
    <property type="entry name" value="DNA-DIRECTED RNA POLYMERASES I, II, AND III SUBUNIT RPABC1"/>
    <property type="match status" value="1"/>
</dbReference>
<dbReference type="GO" id="GO:0000428">
    <property type="term" value="C:DNA-directed RNA polymerase complex"/>
    <property type="evidence" value="ECO:0007669"/>
    <property type="project" value="UniProtKB-KW"/>
</dbReference>
<dbReference type="InterPro" id="IPR000783">
    <property type="entry name" value="RNA_pol_subH/Rpb5_C"/>
</dbReference>
<dbReference type="Pfam" id="PF01191">
    <property type="entry name" value="RNA_pol_Rpb5_C"/>
    <property type="match status" value="1"/>
</dbReference>
<dbReference type="Gene3D" id="3.90.940.20">
    <property type="entry name" value="RPB5-like RNA polymerase subunit"/>
    <property type="match status" value="1"/>
</dbReference>
<dbReference type="PANTHER" id="PTHR10535">
    <property type="entry name" value="DNA-DIRECTED RNA POLYMERASES I, II, AND III SUBUNIT RPABC1"/>
    <property type="match status" value="1"/>
</dbReference>